<feature type="compositionally biased region" description="Polar residues" evidence="1">
    <location>
        <begin position="65"/>
        <end position="75"/>
    </location>
</feature>
<keyword evidence="2" id="KW-0812">Transmembrane</keyword>
<feature type="compositionally biased region" description="Basic and acidic residues" evidence="1">
    <location>
        <begin position="77"/>
        <end position="87"/>
    </location>
</feature>
<name>A0ABR2LTP2_9ASPA</name>
<organism evidence="3 4">
    <name type="scientific">Platanthera guangdongensis</name>
    <dbReference type="NCBI Taxonomy" id="2320717"/>
    <lineage>
        <taxon>Eukaryota</taxon>
        <taxon>Viridiplantae</taxon>
        <taxon>Streptophyta</taxon>
        <taxon>Embryophyta</taxon>
        <taxon>Tracheophyta</taxon>
        <taxon>Spermatophyta</taxon>
        <taxon>Magnoliopsida</taxon>
        <taxon>Liliopsida</taxon>
        <taxon>Asparagales</taxon>
        <taxon>Orchidaceae</taxon>
        <taxon>Orchidoideae</taxon>
        <taxon>Orchideae</taxon>
        <taxon>Orchidinae</taxon>
        <taxon>Platanthera</taxon>
    </lineage>
</organism>
<feature type="compositionally biased region" description="Pro residues" evidence="1">
    <location>
        <begin position="54"/>
        <end position="64"/>
    </location>
</feature>
<keyword evidence="4" id="KW-1185">Reference proteome</keyword>
<protein>
    <submittedName>
        <fullName evidence="3">Ubiquitin-conjugating enzyme E2 32</fullName>
    </submittedName>
</protein>
<dbReference type="Proteomes" id="UP001412067">
    <property type="component" value="Unassembled WGS sequence"/>
</dbReference>
<feature type="region of interest" description="Disordered" evidence="1">
    <location>
        <begin position="53"/>
        <end position="87"/>
    </location>
</feature>
<gene>
    <name evidence="3" type="primary">UBC32</name>
    <name evidence="3" type="ORF">KSP40_PGU008291</name>
</gene>
<sequence length="185" mass="20112">MPTAPGGALGSLDYPKNERRLLAIRSRETAPVYGNEERQKLINEIHQYMISKVPPVPELPPPPTTNEHTGSSSAPSEAREADTSNNEVQRHLEAAVPNQQVEGAPAENMHELHVDAAAGRLLVRFRAEVAVSREAATEANGSTARARKPMMMTDRFFNWAAIGLAVAIAALLVKKFLKLNGTSHC</sequence>
<reference evidence="3 4" key="1">
    <citation type="journal article" date="2022" name="Nat. Plants">
        <title>Genomes of leafy and leafless Platanthera orchids illuminate the evolution of mycoheterotrophy.</title>
        <authorList>
            <person name="Li M.H."/>
            <person name="Liu K.W."/>
            <person name="Li Z."/>
            <person name="Lu H.C."/>
            <person name="Ye Q.L."/>
            <person name="Zhang D."/>
            <person name="Wang J.Y."/>
            <person name="Li Y.F."/>
            <person name="Zhong Z.M."/>
            <person name="Liu X."/>
            <person name="Yu X."/>
            <person name="Liu D.K."/>
            <person name="Tu X.D."/>
            <person name="Liu B."/>
            <person name="Hao Y."/>
            <person name="Liao X.Y."/>
            <person name="Jiang Y.T."/>
            <person name="Sun W.H."/>
            <person name="Chen J."/>
            <person name="Chen Y.Q."/>
            <person name="Ai Y."/>
            <person name="Zhai J.W."/>
            <person name="Wu S.S."/>
            <person name="Zhou Z."/>
            <person name="Hsiao Y.Y."/>
            <person name="Wu W.L."/>
            <person name="Chen Y.Y."/>
            <person name="Lin Y.F."/>
            <person name="Hsu J.L."/>
            <person name="Li C.Y."/>
            <person name="Wang Z.W."/>
            <person name="Zhao X."/>
            <person name="Zhong W.Y."/>
            <person name="Ma X.K."/>
            <person name="Ma L."/>
            <person name="Huang J."/>
            <person name="Chen G.Z."/>
            <person name="Huang M.Z."/>
            <person name="Huang L."/>
            <person name="Peng D.H."/>
            <person name="Luo Y.B."/>
            <person name="Zou S.Q."/>
            <person name="Chen S.P."/>
            <person name="Lan S."/>
            <person name="Tsai W.C."/>
            <person name="Van de Peer Y."/>
            <person name="Liu Z.J."/>
        </authorList>
    </citation>
    <scope>NUCLEOTIDE SEQUENCE [LARGE SCALE GENOMIC DNA]</scope>
    <source>
        <strain evidence="3">Lor288</strain>
    </source>
</reference>
<proteinExistence type="predicted"/>
<keyword evidence="2" id="KW-1133">Transmembrane helix</keyword>
<accession>A0ABR2LTP2</accession>
<evidence type="ECO:0000256" key="2">
    <source>
        <dbReference type="SAM" id="Phobius"/>
    </source>
</evidence>
<comment type="caution">
    <text evidence="3">The sequence shown here is derived from an EMBL/GenBank/DDBJ whole genome shotgun (WGS) entry which is preliminary data.</text>
</comment>
<evidence type="ECO:0000313" key="3">
    <source>
        <dbReference type="EMBL" id="KAK8948216.1"/>
    </source>
</evidence>
<evidence type="ECO:0000313" key="4">
    <source>
        <dbReference type="Proteomes" id="UP001412067"/>
    </source>
</evidence>
<evidence type="ECO:0000256" key="1">
    <source>
        <dbReference type="SAM" id="MobiDB-lite"/>
    </source>
</evidence>
<dbReference type="EMBL" id="JBBWWR010000016">
    <property type="protein sequence ID" value="KAK8948216.1"/>
    <property type="molecule type" value="Genomic_DNA"/>
</dbReference>
<feature type="transmembrane region" description="Helical" evidence="2">
    <location>
        <begin position="156"/>
        <end position="173"/>
    </location>
</feature>
<keyword evidence="2" id="KW-0472">Membrane</keyword>